<keyword evidence="11" id="KW-1185">Reference proteome</keyword>
<dbReference type="Proteomes" id="UP001162164">
    <property type="component" value="Unassembled WGS sequence"/>
</dbReference>
<gene>
    <name evidence="10" type="ORF">NQ317_008261</name>
</gene>
<dbReference type="InterPro" id="IPR005817">
    <property type="entry name" value="Wnt"/>
</dbReference>
<dbReference type="Pfam" id="PF00110">
    <property type="entry name" value="wnt"/>
    <property type="match status" value="1"/>
</dbReference>
<keyword evidence="3 9" id="KW-0217">Developmental protein</keyword>
<evidence type="ECO:0000256" key="3">
    <source>
        <dbReference type="ARBA" id="ARBA00022473"/>
    </source>
</evidence>
<evidence type="ECO:0000256" key="2">
    <source>
        <dbReference type="ARBA" id="ARBA00005683"/>
    </source>
</evidence>
<evidence type="ECO:0000256" key="5">
    <source>
        <dbReference type="ARBA" id="ARBA00022530"/>
    </source>
</evidence>
<evidence type="ECO:0000256" key="4">
    <source>
        <dbReference type="ARBA" id="ARBA00022525"/>
    </source>
</evidence>
<keyword evidence="6 9" id="KW-0879">Wnt signaling pathway</keyword>
<organism evidence="10 11">
    <name type="scientific">Molorchus minor</name>
    <dbReference type="NCBI Taxonomy" id="1323400"/>
    <lineage>
        <taxon>Eukaryota</taxon>
        <taxon>Metazoa</taxon>
        <taxon>Ecdysozoa</taxon>
        <taxon>Arthropoda</taxon>
        <taxon>Hexapoda</taxon>
        <taxon>Insecta</taxon>
        <taxon>Pterygota</taxon>
        <taxon>Neoptera</taxon>
        <taxon>Endopterygota</taxon>
        <taxon>Coleoptera</taxon>
        <taxon>Polyphaga</taxon>
        <taxon>Cucujiformia</taxon>
        <taxon>Chrysomeloidea</taxon>
        <taxon>Cerambycidae</taxon>
        <taxon>Lamiinae</taxon>
        <taxon>Monochamini</taxon>
        <taxon>Molorchus</taxon>
    </lineage>
</organism>
<protein>
    <recommendedName>
        <fullName evidence="9">Protein Wnt</fullName>
    </recommendedName>
</protein>
<evidence type="ECO:0000313" key="10">
    <source>
        <dbReference type="EMBL" id="KAJ8981013.1"/>
    </source>
</evidence>
<dbReference type="PANTHER" id="PTHR12027">
    <property type="entry name" value="WNT RELATED"/>
    <property type="match status" value="1"/>
</dbReference>
<keyword evidence="7" id="KW-1015">Disulfide bond</keyword>
<comment type="similarity">
    <text evidence="2 9">Belongs to the Wnt family.</text>
</comment>
<evidence type="ECO:0000256" key="7">
    <source>
        <dbReference type="ARBA" id="ARBA00023157"/>
    </source>
</evidence>
<evidence type="ECO:0000256" key="6">
    <source>
        <dbReference type="ARBA" id="ARBA00022687"/>
    </source>
</evidence>
<keyword evidence="4" id="KW-0964">Secreted</keyword>
<comment type="function">
    <text evidence="9">Ligand for members of the frizzled family of seven transmembrane receptors.</text>
</comment>
<dbReference type="EMBL" id="JAPWTJ010000212">
    <property type="protein sequence ID" value="KAJ8981013.1"/>
    <property type="molecule type" value="Genomic_DNA"/>
</dbReference>
<keyword evidence="5" id="KW-0272">Extracellular matrix</keyword>
<evidence type="ECO:0000256" key="1">
    <source>
        <dbReference type="ARBA" id="ARBA00004498"/>
    </source>
</evidence>
<dbReference type="PANTHER" id="PTHR12027:SF97">
    <property type="entry name" value="PROTEIN WNT-4"/>
    <property type="match status" value="1"/>
</dbReference>
<dbReference type="PRINTS" id="PR01349">
    <property type="entry name" value="WNTPROTEIN"/>
</dbReference>
<dbReference type="PROSITE" id="PS00246">
    <property type="entry name" value="WNT1"/>
    <property type="match status" value="1"/>
</dbReference>
<evidence type="ECO:0000256" key="8">
    <source>
        <dbReference type="ARBA" id="ARBA00023288"/>
    </source>
</evidence>
<keyword evidence="8" id="KW-0449">Lipoprotein</keyword>
<evidence type="ECO:0000256" key="9">
    <source>
        <dbReference type="RuleBase" id="RU003500"/>
    </source>
</evidence>
<comment type="caution">
    <text evidence="10">The sequence shown here is derived from an EMBL/GenBank/DDBJ whole genome shotgun (WGS) entry which is preliminary data.</text>
</comment>
<dbReference type="SMART" id="SM00097">
    <property type="entry name" value="WNT1"/>
    <property type="match status" value="1"/>
</dbReference>
<dbReference type="InterPro" id="IPR018161">
    <property type="entry name" value="Wnt_CS"/>
</dbReference>
<name>A0ABQ9JSN4_9CUCU</name>
<reference evidence="10" key="1">
    <citation type="journal article" date="2023" name="Insect Mol. Biol.">
        <title>Genome sequencing provides insights into the evolution of gene families encoding plant cell wall-degrading enzymes in longhorned beetles.</title>
        <authorList>
            <person name="Shin N.R."/>
            <person name="Okamura Y."/>
            <person name="Kirsch R."/>
            <person name="Pauchet Y."/>
        </authorList>
    </citation>
    <scope>NUCLEOTIDE SEQUENCE</scope>
    <source>
        <strain evidence="10">MMC_N1</strain>
    </source>
</reference>
<evidence type="ECO:0000313" key="11">
    <source>
        <dbReference type="Proteomes" id="UP001162164"/>
    </source>
</evidence>
<sequence>MRTILRKKSFVAVLFSNRSATHNETGSVKNQCRWLKGLKHQNRLCVKRKGLAQLLQETRKLTIESCKYQFQYEQWPCSAVKKFFKKVYRETAFMYSLVTSAFMYLVARGCAEGKLANCKCASHGKSENASKWQWGGCGDNTKFAKTFTNKFFQLKRKGDKPRNILKYNSDVGIQVVVENEERKCKCHGLSGACTMKICWKRLRPFEVIARELRNRYHNAIQVESDNNVHFLEKEDTNQKLVYLENSPNFCPFTAGRRCKNTDNCATLCCGRGFSSSIHTVKETCKCRWRNESLYQVTCQQCDKDETVYTCQ</sequence>
<accession>A0ABQ9JSN4</accession>
<comment type="subcellular location">
    <subcellularLocation>
        <location evidence="1 9">Secreted</location>
        <location evidence="1 9">Extracellular space</location>
        <location evidence="1 9">Extracellular matrix</location>
    </subcellularLocation>
</comment>
<proteinExistence type="inferred from homology"/>